<name>K7MFS3_SOYBN</name>
<evidence type="ECO:0000313" key="2">
    <source>
        <dbReference type="EnsemblPlants" id="KRH07238"/>
    </source>
</evidence>
<dbReference type="HOGENOM" id="CLU_3091154_0_0_1"/>
<dbReference type="PaxDb" id="3847-GLYMA16G08250.1"/>
<accession>K7MFS3</accession>
<dbReference type="EMBL" id="CM000849">
    <property type="protein sequence ID" value="KRH07238.1"/>
    <property type="molecule type" value="Genomic_DNA"/>
</dbReference>
<dbReference type="AlphaFoldDB" id="K7MFS3"/>
<protein>
    <submittedName>
        <fullName evidence="1 2">Uncharacterized protein</fullName>
    </submittedName>
</protein>
<evidence type="ECO:0000313" key="3">
    <source>
        <dbReference type="Proteomes" id="UP000008827"/>
    </source>
</evidence>
<reference evidence="1" key="3">
    <citation type="submission" date="2018-07" db="EMBL/GenBank/DDBJ databases">
        <title>WGS assembly of Glycine max.</title>
        <authorList>
            <person name="Schmutz J."/>
            <person name="Cannon S."/>
            <person name="Schlueter J."/>
            <person name="Ma J."/>
            <person name="Mitros T."/>
            <person name="Nelson W."/>
            <person name="Hyten D."/>
            <person name="Song Q."/>
            <person name="Thelen J."/>
            <person name="Cheng J."/>
            <person name="Xu D."/>
            <person name="Hellsten U."/>
            <person name="May G."/>
            <person name="Yu Y."/>
            <person name="Sakurai T."/>
            <person name="Umezawa T."/>
            <person name="Bhattacharyya M."/>
            <person name="Sandhu D."/>
            <person name="Valliyodan B."/>
            <person name="Lindquist E."/>
            <person name="Peto M."/>
            <person name="Grant D."/>
            <person name="Shu S."/>
            <person name="Goodstein D."/>
            <person name="Barry K."/>
            <person name="Futrell-Griggs M."/>
            <person name="Abernathy B."/>
            <person name="Du J."/>
            <person name="Tian Z."/>
            <person name="Zhu L."/>
            <person name="Gill N."/>
            <person name="Joshi T."/>
            <person name="Libault M."/>
            <person name="Sethuraman A."/>
            <person name="Zhang X."/>
            <person name="Shinozaki K."/>
            <person name="Nguyen H."/>
            <person name="Wing R."/>
            <person name="Cregan P."/>
            <person name="Specht J."/>
            <person name="Grimwood J."/>
            <person name="Rokhsar D."/>
            <person name="Stacey G."/>
            <person name="Shoemaker R."/>
            <person name="Jackson S."/>
        </authorList>
    </citation>
    <scope>NUCLEOTIDE SEQUENCE</scope>
    <source>
        <tissue evidence="1">Callus</tissue>
    </source>
</reference>
<gene>
    <name evidence="1" type="ORF">GLYMA_16G075900</name>
</gene>
<dbReference type="Proteomes" id="UP000008827">
    <property type="component" value="Chromosome 16"/>
</dbReference>
<dbReference type="SMR" id="K7MFS3"/>
<evidence type="ECO:0000313" key="1">
    <source>
        <dbReference type="EMBL" id="KRH07238.1"/>
    </source>
</evidence>
<dbReference type="EnsemblPlants" id="KRH07238">
    <property type="protein sequence ID" value="KRH07238"/>
    <property type="gene ID" value="GLYMA_16G075900"/>
</dbReference>
<proteinExistence type="predicted"/>
<sequence length="52" mass="6094">MDDPFACYIFSHASVLNLRFVNKYIHQVVTKAVKCLDCFLGLIRSTMKFFYV</sequence>
<dbReference type="InParanoid" id="K7MFS3"/>
<reference evidence="2" key="2">
    <citation type="submission" date="2018-02" db="UniProtKB">
        <authorList>
            <consortium name="EnsemblPlants"/>
        </authorList>
    </citation>
    <scope>IDENTIFICATION</scope>
    <source>
        <strain evidence="2">Williams 82</strain>
    </source>
</reference>
<dbReference type="Gramene" id="KRH07238">
    <property type="protein sequence ID" value="KRH07238"/>
    <property type="gene ID" value="GLYMA_16G075900"/>
</dbReference>
<reference evidence="1 2" key="1">
    <citation type="journal article" date="2010" name="Nature">
        <title>Genome sequence of the palaeopolyploid soybean.</title>
        <authorList>
            <person name="Schmutz J."/>
            <person name="Cannon S.B."/>
            <person name="Schlueter J."/>
            <person name="Ma J."/>
            <person name="Mitros T."/>
            <person name="Nelson W."/>
            <person name="Hyten D.L."/>
            <person name="Song Q."/>
            <person name="Thelen J.J."/>
            <person name="Cheng J."/>
            <person name="Xu D."/>
            <person name="Hellsten U."/>
            <person name="May G.D."/>
            <person name="Yu Y."/>
            <person name="Sakurai T."/>
            <person name="Umezawa T."/>
            <person name="Bhattacharyya M.K."/>
            <person name="Sandhu D."/>
            <person name="Valliyodan B."/>
            <person name="Lindquist E."/>
            <person name="Peto M."/>
            <person name="Grant D."/>
            <person name="Shu S."/>
            <person name="Goodstein D."/>
            <person name="Barry K."/>
            <person name="Futrell-Griggs M."/>
            <person name="Abernathy B."/>
            <person name="Du J."/>
            <person name="Tian Z."/>
            <person name="Zhu L."/>
            <person name="Gill N."/>
            <person name="Joshi T."/>
            <person name="Libault M."/>
            <person name="Sethuraman A."/>
            <person name="Zhang X.-C."/>
            <person name="Shinozaki K."/>
            <person name="Nguyen H.T."/>
            <person name="Wing R.A."/>
            <person name="Cregan P."/>
            <person name="Specht J."/>
            <person name="Grimwood J."/>
            <person name="Rokhsar D."/>
            <person name="Stacey G."/>
            <person name="Shoemaker R.C."/>
            <person name="Jackson S.A."/>
        </authorList>
    </citation>
    <scope>NUCLEOTIDE SEQUENCE [LARGE SCALE GENOMIC DNA]</scope>
    <source>
        <strain evidence="2">cv. Williams 82</strain>
        <tissue evidence="1">Callus</tissue>
    </source>
</reference>
<keyword evidence="3" id="KW-1185">Reference proteome</keyword>
<organism evidence="2">
    <name type="scientific">Glycine max</name>
    <name type="common">Soybean</name>
    <name type="synonym">Glycine hispida</name>
    <dbReference type="NCBI Taxonomy" id="3847"/>
    <lineage>
        <taxon>Eukaryota</taxon>
        <taxon>Viridiplantae</taxon>
        <taxon>Streptophyta</taxon>
        <taxon>Embryophyta</taxon>
        <taxon>Tracheophyta</taxon>
        <taxon>Spermatophyta</taxon>
        <taxon>Magnoliopsida</taxon>
        <taxon>eudicotyledons</taxon>
        <taxon>Gunneridae</taxon>
        <taxon>Pentapetalae</taxon>
        <taxon>rosids</taxon>
        <taxon>fabids</taxon>
        <taxon>Fabales</taxon>
        <taxon>Fabaceae</taxon>
        <taxon>Papilionoideae</taxon>
        <taxon>50 kb inversion clade</taxon>
        <taxon>NPAAA clade</taxon>
        <taxon>indigoferoid/millettioid clade</taxon>
        <taxon>Phaseoleae</taxon>
        <taxon>Glycine</taxon>
        <taxon>Glycine subgen. Soja</taxon>
    </lineage>
</organism>